<protein>
    <recommendedName>
        <fullName evidence="9">Serine protease</fullName>
    </recommendedName>
</protein>
<keyword evidence="8" id="KW-1185">Reference proteome</keyword>
<dbReference type="InterPro" id="IPR029058">
    <property type="entry name" value="AB_hydrolase_fold"/>
</dbReference>
<keyword evidence="3 6" id="KW-0732">Signal</keyword>
<keyword evidence="2" id="KW-0645">Protease</keyword>
<dbReference type="Gene3D" id="1.20.120.980">
    <property type="entry name" value="Serine carboxypeptidase S28, SKS domain"/>
    <property type="match status" value="1"/>
</dbReference>
<dbReference type="SUPFAM" id="SSF53474">
    <property type="entry name" value="alpha/beta-Hydrolases"/>
    <property type="match status" value="1"/>
</dbReference>
<evidence type="ECO:0000256" key="2">
    <source>
        <dbReference type="ARBA" id="ARBA00022670"/>
    </source>
</evidence>
<evidence type="ECO:0000313" key="8">
    <source>
        <dbReference type="Proteomes" id="UP000481153"/>
    </source>
</evidence>
<dbReference type="GO" id="GO:0070008">
    <property type="term" value="F:serine-type exopeptidase activity"/>
    <property type="evidence" value="ECO:0007669"/>
    <property type="project" value="InterPro"/>
</dbReference>
<evidence type="ECO:0000256" key="6">
    <source>
        <dbReference type="SAM" id="SignalP"/>
    </source>
</evidence>
<reference evidence="7 8" key="1">
    <citation type="submission" date="2019-07" db="EMBL/GenBank/DDBJ databases">
        <title>Genomics analysis of Aphanomyces spp. identifies a new class of oomycete effector associated with host adaptation.</title>
        <authorList>
            <person name="Gaulin E."/>
        </authorList>
    </citation>
    <scope>NUCLEOTIDE SEQUENCE [LARGE SCALE GENOMIC DNA]</scope>
    <source>
        <strain evidence="7 8">ATCC 201684</strain>
    </source>
</reference>
<dbReference type="InterPro" id="IPR042269">
    <property type="entry name" value="Ser_carbopepase_S28_SKS"/>
</dbReference>
<dbReference type="AlphaFoldDB" id="A0A6G0XQW3"/>
<comment type="similarity">
    <text evidence="1">Belongs to the peptidase S28 family.</text>
</comment>
<gene>
    <name evidence="7" type="ORF">Ae201684_002219</name>
</gene>
<evidence type="ECO:0000256" key="4">
    <source>
        <dbReference type="ARBA" id="ARBA00022801"/>
    </source>
</evidence>
<dbReference type="PANTHER" id="PTHR11010">
    <property type="entry name" value="PROTEASE S28 PRO-X CARBOXYPEPTIDASE-RELATED"/>
    <property type="match status" value="1"/>
</dbReference>
<organism evidence="7 8">
    <name type="scientific">Aphanomyces euteiches</name>
    <dbReference type="NCBI Taxonomy" id="100861"/>
    <lineage>
        <taxon>Eukaryota</taxon>
        <taxon>Sar</taxon>
        <taxon>Stramenopiles</taxon>
        <taxon>Oomycota</taxon>
        <taxon>Saprolegniomycetes</taxon>
        <taxon>Saprolegniales</taxon>
        <taxon>Verrucalvaceae</taxon>
        <taxon>Aphanomyces</taxon>
    </lineage>
</organism>
<evidence type="ECO:0008006" key="9">
    <source>
        <dbReference type="Google" id="ProtNLM"/>
    </source>
</evidence>
<dbReference type="EMBL" id="VJMJ01000023">
    <property type="protein sequence ID" value="KAF0742817.1"/>
    <property type="molecule type" value="Genomic_DNA"/>
</dbReference>
<dbReference type="Gene3D" id="3.40.50.1820">
    <property type="entry name" value="alpha/beta hydrolase"/>
    <property type="match status" value="1"/>
</dbReference>
<dbReference type="VEuPathDB" id="FungiDB:AeMF1_010066"/>
<accession>A0A6G0XQW3</accession>
<dbReference type="GO" id="GO:0008239">
    <property type="term" value="F:dipeptidyl-peptidase activity"/>
    <property type="evidence" value="ECO:0007669"/>
    <property type="project" value="TreeGrafter"/>
</dbReference>
<dbReference type="PANTHER" id="PTHR11010:SF117">
    <property type="entry name" value="SERINE PROTEASE 16"/>
    <property type="match status" value="1"/>
</dbReference>
<evidence type="ECO:0000256" key="1">
    <source>
        <dbReference type="ARBA" id="ARBA00011079"/>
    </source>
</evidence>
<feature type="signal peptide" evidence="6">
    <location>
        <begin position="1"/>
        <end position="15"/>
    </location>
</feature>
<comment type="caution">
    <text evidence="7">The sequence shown here is derived from an EMBL/GenBank/DDBJ whole genome shotgun (WGS) entry which is preliminary data.</text>
</comment>
<sequence>MVRLLSAALLASATALFLKEKKTIDYFILKESAGIEDAQATVPDLWFENQLLDHTDPSNKKTWKQRYHVNSQWFKGGNSPVFLYINGENVAHPTTVTTTSYFMSELAIKYGALVVSVEHRFYGQSQPTGDLNLESLKYLTMEQALADLANFQKYYVSQNANLTSANKWITFGGSYPGMLSGFAMSKYPDIFAGSVASSAPIHTKTDFFEYSEKVAYGLKYFGGDACVNTIAQGFKDLHELVAAEDTSKLNSLFNLCAPIKNDLDRMTVELGIFGGFRDIAQFNGLQDYSLTDVCNDFAAGSGTPIEKLANWTKVHIWDSSKCTGSDYKAEWLDYFSNTTVSDNIDRQWVYQTCAEFGFGQTTAKSNSLFGVLKYGTVENVYYEVCKDIYNITNTEDRAAATRKTYGSLQIDVANVVWPTGTIDPWSALALSNSSKPVNPRSEVVDIPGTAHCCDMFHSRYNFAPQWAHDRIEAAVVSYLHDKC</sequence>
<dbReference type="Pfam" id="PF05577">
    <property type="entry name" value="Peptidase_S28"/>
    <property type="match status" value="1"/>
</dbReference>
<evidence type="ECO:0000313" key="7">
    <source>
        <dbReference type="EMBL" id="KAF0742817.1"/>
    </source>
</evidence>
<feature type="chain" id="PRO_5026349752" description="Serine protease" evidence="6">
    <location>
        <begin position="16"/>
        <end position="483"/>
    </location>
</feature>
<dbReference type="GO" id="GO:0006508">
    <property type="term" value="P:proteolysis"/>
    <property type="evidence" value="ECO:0007669"/>
    <property type="project" value="UniProtKB-KW"/>
</dbReference>
<keyword evidence="4" id="KW-0378">Hydrolase</keyword>
<keyword evidence="5" id="KW-0325">Glycoprotein</keyword>
<dbReference type="Proteomes" id="UP000481153">
    <property type="component" value="Unassembled WGS sequence"/>
</dbReference>
<evidence type="ECO:0000256" key="5">
    <source>
        <dbReference type="ARBA" id="ARBA00023180"/>
    </source>
</evidence>
<proteinExistence type="inferred from homology"/>
<evidence type="ECO:0000256" key="3">
    <source>
        <dbReference type="ARBA" id="ARBA00022729"/>
    </source>
</evidence>
<dbReference type="InterPro" id="IPR008758">
    <property type="entry name" value="Peptidase_S28"/>
</dbReference>
<name>A0A6G0XQW3_9STRA</name>